<dbReference type="AlphaFoldDB" id="A0A839TE60"/>
<evidence type="ECO:0000313" key="1">
    <source>
        <dbReference type="EMBL" id="MBB3107637.1"/>
    </source>
</evidence>
<accession>A0A839TE60</accession>
<protein>
    <submittedName>
        <fullName evidence="1">Uncharacterized protein</fullName>
    </submittedName>
</protein>
<dbReference type="Proteomes" id="UP000588111">
    <property type="component" value="Unassembled WGS sequence"/>
</dbReference>
<dbReference type="EMBL" id="JACHXL010000006">
    <property type="protein sequence ID" value="MBB3107637.1"/>
    <property type="molecule type" value="Genomic_DNA"/>
</dbReference>
<sequence length="179" mass="21259">MIEKANLLNDLDNLRNITMPTTANTYSLDDYPQLSIASYREYLRITKPDSLPVGYNYNGKAYRYNIDLLTTPCNYGHYRYWWSCPKCCKRVGVLYCAGIYVCRHCIGANYQTQLMQPWQRPDARMQAIRKRLGWQYGAYQRKPKGMHRATHKRLFLEYMDIEDSYLDRIRIIDELVKTS</sequence>
<organism evidence="1 2">
    <name type="scientific">Psychrobacter luti</name>
    <dbReference type="NCBI Taxonomy" id="198481"/>
    <lineage>
        <taxon>Bacteria</taxon>
        <taxon>Pseudomonadati</taxon>
        <taxon>Pseudomonadota</taxon>
        <taxon>Gammaproteobacteria</taxon>
        <taxon>Moraxellales</taxon>
        <taxon>Moraxellaceae</taxon>
        <taxon>Psychrobacter</taxon>
    </lineage>
</organism>
<reference evidence="1 2" key="1">
    <citation type="submission" date="2020-08" db="EMBL/GenBank/DDBJ databases">
        <title>Genomic Encyclopedia of Type Strains, Phase III (KMG-III): the genomes of soil and plant-associated and newly described type strains.</title>
        <authorList>
            <person name="Whitman W."/>
        </authorList>
    </citation>
    <scope>NUCLEOTIDE SEQUENCE [LARGE SCALE GENOMIC DNA]</scope>
    <source>
        <strain evidence="1 2">CECT 5885</strain>
    </source>
</reference>
<dbReference type="RefSeq" id="WP_183621116.1">
    <property type="nucleotide sequence ID" value="NZ_CAJHAH010000007.1"/>
</dbReference>
<evidence type="ECO:0000313" key="2">
    <source>
        <dbReference type="Proteomes" id="UP000588111"/>
    </source>
</evidence>
<name>A0A839TE60_9GAMM</name>
<keyword evidence="2" id="KW-1185">Reference proteome</keyword>
<proteinExistence type="predicted"/>
<comment type="caution">
    <text evidence="1">The sequence shown here is derived from an EMBL/GenBank/DDBJ whole genome shotgun (WGS) entry which is preliminary data.</text>
</comment>
<gene>
    <name evidence="1" type="ORF">FHS24_002168</name>
</gene>